<dbReference type="RefSeq" id="YP_002518614.1">
    <property type="nucleotide sequence ID" value="NC_011916.1"/>
</dbReference>
<organism evidence="4 5">
    <name type="scientific">Caulobacter vibrioides (strain NA1000 / CB15N)</name>
    <name type="common">Caulobacter crescentus</name>
    <dbReference type="NCBI Taxonomy" id="565050"/>
    <lineage>
        <taxon>Bacteria</taxon>
        <taxon>Pseudomonadati</taxon>
        <taxon>Pseudomonadota</taxon>
        <taxon>Alphaproteobacteria</taxon>
        <taxon>Caulobacterales</taxon>
        <taxon>Caulobacteraceae</taxon>
        <taxon>Caulobacter</taxon>
    </lineage>
</organism>
<dbReference type="InterPro" id="IPR015422">
    <property type="entry name" value="PyrdxlP-dep_Trfase_small"/>
</dbReference>
<dbReference type="NCBIfam" id="NF005453">
    <property type="entry name" value="PRK07046.1"/>
    <property type="match status" value="1"/>
</dbReference>
<dbReference type="OrthoDB" id="9801052at2"/>
<dbReference type="EC" id="5.4.3.8" evidence="4"/>
<dbReference type="PATRIC" id="fig|565050.3.peg.3166"/>
<proteinExistence type="inferred from homology"/>
<evidence type="ECO:0000313" key="4">
    <source>
        <dbReference type="EMBL" id="ACL96706.1"/>
    </source>
</evidence>
<dbReference type="HOGENOM" id="CLU_016922_1_0_5"/>
<keyword evidence="2 3" id="KW-0663">Pyridoxal phosphate</keyword>
<dbReference type="GO" id="GO:0008483">
    <property type="term" value="F:transaminase activity"/>
    <property type="evidence" value="ECO:0007669"/>
    <property type="project" value="InterPro"/>
</dbReference>
<reference evidence="4 5" key="1">
    <citation type="journal article" date="2010" name="J. Bacteriol.">
        <title>The genetic basis of laboratory adaptation in Caulobacter crescentus.</title>
        <authorList>
            <person name="Marks M.E."/>
            <person name="Castro-Rojas C.M."/>
            <person name="Teiling C."/>
            <person name="Du L."/>
            <person name="Kapatral V."/>
            <person name="Walunas T.L."/>
            <person name="Crosson S."/>
        </authorList>
    </citation>
    <scope>NUCLEOTIDE SEQUENCE [LARGE SCALE GENOMIC DNA]</scope>
    <source>
        <strain evidence="5">NA1000 / CB15N</strain>
    </source>
</reference>
<dbReference type="Gene3D" id="3.90.1150.10">
    <property type="entry name" value="Aspartate Aminotransferase, domain 1"/>
    <property type="match status" value="1"/>
</dbReference>
<gene>
    <name evidence="4" type="ordered locus">CCNA_03241</name>
</gene>
<dbReference type="Gene3D" id="3.40.640.10">
    <property type="entry name" value="Type I PLP-dependent aspartate aminotransferase-like (Major domain)"/>
    <property type="match status" value="1"/>
</dbReference>
<dbReference type="GO" id="GO:0042286">
    <property type="term" value="F:glutamate-1-semialdehyde 2,1-aminomutase activity"/>
    <property type="evidence" value="ECO:0007669"/>
    <property type="project" value="UniProtKB-EC"/>
</dbReference>
<evidence type="ECO:0000256" key="3">
    <source>
        <dbReference type="RuleBase" id="RU003560"/>
    </source>
</evidence>
<dbReference type="GeneID" id="7330835"/>
<evidence type="ECO:0000256" key="1">
    <source>
        <dbReference type="ARBA" id="ARBA00001933"/>
    </source>
</evidence>
<dbReference type="KEGG" id="ccs:CCNA_03241"/>
<dbReference type="InterPro" id="IPR015421">
    <property type="entry name" value="PyrdxlP-dep_Trfase_major"/>
</dbReference>
<dbReference type="RefSeq" id="WP_010920975.1">
    <property type="nucleotide sequence ID" value="NC_011916.1"/>
</dbReference>
<dbReference type="PhylomeDB" id="A0A0H3CCT4"/>
<dbReference type="InterPro" id="IPR005814">
    <property type="entry name" value="Aminotrans_3"/>
</dbReference>
<protein>
    <submittedName>
        <fullName evidence="4">Glutamate-1-semialdehyde 2,1-aminomutase</fullName>
        <ecNumber evidence="4">5.4.3.8</ecNumber>
    </submittedName>
</protein>
<dbReference type="EMBL" id="CP001340">
    <property type="protein sequence ID" value="ACL96706.1"/>
    <property type="molecule type" value="Genomic_DNA"/>
</dbReference>
<dbReference type="PANTHER" id="PTHR43713:SF3">
    <property type="entry name" value="GLUTAMATE-1-SEMIALDEHYDE 2,1-AMINOMUTASE 1, CHLOROPLASTIC-RELATED"/>
    <property type="match status" value="1"/>
</dbReference>
<dbReference type="Pfam" id="PF00202">
    <property type="entry name" value="Aminotran_3"/>
    <property type="match status" value="1"/>
</dbReference>
<dbReference type="Proteomes" id="UP000001364">
    <property type="component" value="Chromosome"/>
</dbReference>
<accession>A0A0H3CCT4</accession>
<dbReference type="SMR" id="A0A0H3CCT4"/>
<dbReference type="SUPFAM" id="SSF53383">
    <property type="entry name" value="PLP-dependent transferases"/>
    <property type="match status" value="1"/>
</dbReference>
<dbReference type="InterPro" id="IPR015424">
    <property type="entry name" value="PyrdxlP-dep_Trfase"/>
</dbReference>
<evidence type="ECO:0000313" key="5">
    <source>
        <dbReference type="Proteomes" id="UP000001364"/>
    </source>
</evidence>
<dbReference type="AlphaFoldDB" id="A0A0H3CCT4"/>
<comment type="cofactor">
    <cofactor evidence="1">
        <name>pyridoxal 5'-phosphate</name>
        <dbReference type="ChEBI" id="CHEBI:597326"/>
    </cofactor>
</comment>
<evidence type="ECO:0000256" key="2">
    <source>
        <dbReference type="ARBA" id="ARBA00022898"/>
    </source>
</evidence>
<keyword evidence="5" id="KW-1185">Reference proteome</keyword>
<dbReference type="PANTHER" id="PTHR43713">
    <property type="entry name" value="GLUTAMATE-1-SEMIALDEHYDE 2,1-AMINOMUTASE"/>
    <property type="match status" value="1"/>
</dbReference>
<dbReference type="GO" id="GO:0030170">
    <property type="term" value="F:pyridoxal phosphate binding"/>
    <property type="evidence" value="ECO:0007669"/>
    <property type="project" value="InterPro"/>
</dbReference>
<comment type="similarity">
    <text evidence="3">Belongs to the class-III pyridoxal-phosphate-dependent aminotransferase family.</text>
</comment>
<name>A0A0H3CCT4_CAUVN</name>
<sequence length="466" mass="48519">MGPAHEARDDGGGGGGMIAELAKSLSDLLTAERARFTVEHPRSVAMAKAAGAHWRGGAPMHWMNDWASPSPIFAAQGVGAQITDVDGKLYDDFCLGDTPSMFGHGDPSVAAAVSDQIKRGAGFMLPTASAAIVGKLLSERFGLPLWQAATTASDANRAAIRWARAVTGRPVILVFDGCYHGMVDDAFVVLKDGAPVMKPGLLGQVHDLTATTRVVAFNDLAALEAALAPGDVAAVLAEPVMTNCGMILPEPGFLEALRRLTREAGTLLVIDETHTISTGPGGYTRAHGLEPDVFVLGKAVAGGVPAAVWGVTAELSARMDAAQQRIGPGQSGIGTTLSGNALAMAAMRAMLSEVMTEAAYGKMLAGAERLVAGLNAVIAARRLPWSVVHVGARVELVFADPPPKNAAQMRKVLDHEAVEALHLWLINRGVLIAPFHNMMLVSPVTEDAAIDRLVAAVDGFAAAMGE</sequence>
<keyword evidence="4" id="KW-0413">Isomerase</keyword>